<dbReference type="InterPro" id="IPR018648">
    <property type="entry name" value="DUF2076"/>
</dbReference>
<dbReference type="RefSeq" id="WP_171087866.1">
    <property type="nucleotide sequence ID" value="NZ_JABAIV010000009.1"/>
</dbReference>
<dbReference type="AlphaFoldDB" id="A0A7Y2K2X7"/>
<name>A0A7Y2K2X7_9BURK</name>
<dbReference type="EMBL" id="JABAIV010000009">
    <property type="protein sequence ID" value="NNG25328.1"/>
    <property type="molecule type" value="Genomic_DNA"/>
</dbReference>
<proteinExistence type="predicted"/>
<dbReference type="Pfam" id="PF09849">
    <property type="entry name" value="DUF2076"/>
    <property type="match status" value="1"/>
</dbReference>
<evidence type="ECO:0000313" key="2">
    <source>
        <dbReference type="EMBL" id="NNG25328.1"/>
    </source>
</evidence>
<organism evidence="2 3">
    <name type="scientific">Telluria aromaticivorans</name>
    <dbReference type="NCBI Taxonomy" id="2725995"/>
    <lineage>
        <taxon>Bacteria</taxon>
        <taxon>Pseudomonadati</taxon>
        <taxon>Pseudomonadota</taxon>
        <taxon>Betaproteobacteria</taxon>
        <taxon>Burkholderiales</taxon>
        <taxon>Oxalobacteraceae</taxon>
        <taxon>Telluria group</taxon>
        <taxon>Telluria</taxon>
    </lineage>
</organism>
<evidence type="ECO:0000256" key="1">
    <source>
        <dbReference type="SAM" id="MobiDB-lite"/>
    </source>
</evidence>
<feature type="region of interest" description="Disordered" evidence="1">
    <location>
        <begin position="196"/>
        <end position="225"/>
    </location>
</feature>
<evidence type="ECO:0000313" key="3">
    <source>
        <dbReference type="Proteomes" id="UP000533905"/>
    </source>
</evidence>
<gene>
    <name evidence="2" type="ORF">HGB41_20290</name>
</gene>
<protein>
    <submittedName>
        <fullName evidence="2">DUF2076 family protein</fullName>
    </submittedName>
</protein>
<comment type="caution">
    <text evidence="2">The sequence shown here is derived from an EMBL/GenBank/DDBJ whole genome shotgun (WGS) entry which is preliminary data.</text>
</comment>
<accession>A0A7Y2K2X7</accession>
<reference evidence="2 3" key="1">
    <citation type="submission" date="2020-04" db="EMBL/GenBank/DDBJ databases">
        <title>Massilia sp. nov., a cold adapted bacteria isolated from Arctic soil.</title>
        <authorList>
            <person name="Son J."/>
            <person name="Ka J.-O."/>
        </authorList>
    </citation>
    <scope>NUCLEOTIDE SEQUENCE [LARGE SCALE GENOMIC DNA]</scope>
    <source>
        <strain evidence="2 3">ML15P13</strain>
    </source>
</reference>
<keyword evidence="3" id="KW-1185">Reference proteome</keyword>
<dbReference type="Proteomes" id="UP000533905">
    <property type="component" value="Unassembled WGS sequence"/>
</dbReference>
<sequence>MSPSDAQVLHDFLGQLVQARGLKKDPEADALIQRAVEQQPDAAYLLVQRVLLMEQALNSAKSQIATLENQLRQQPQYQQHQQTQGGGFLDSVFGHRRQVSHPQSHHMSYQHAYPGSMGSGMPGFLRGGGGGGLLGSIAATAAGVAAGSFLFHGLDNIFHDHDGNGAAHLLGDNQLGGSDLSGSALADQAGLGDIGQADNLLDSEPGLDGNGGVVDGDGSEDGLFG</sequence>